<name>A0ABD2YNC1_9GENT</name>
<organism evidence="2 3">
    <name type="scientific">Cinchona calisaya</name>
    <dbReference type="NCBI Taxonomy" id="153742"/>
    <lineage>
        <taxon>Eukaryota</taxon>
        <taxon>Viridiplantae</taxon>
        <taxon>Streptophyta</taxon>
        <taxon>Embryophyta</taxon>
        <taxon>Tracheophyta</taxon>
        <taxon>Spermatophyta</taxon>
        <taxon>Magnoliopsida</taxon>
        <taxon>eudicotyledons</taxon>
        <taxon>Gunneridae</taxon>
        <taxon>Pentapetalae</taxon>
        <taxon>asterids</taxon>
        <taxon>lamiids</taxon>
        <taxon>Gentianales</taxon>
        <taxon>Rubiaceae</taxon>
        <taxon>Cinchonoideae</taxon>
        <taxon>Cinchoneae</taxon>
        <taxon>Cinchona</taxon>
    </lineage>
</organism>
<evidence type="ECO:0000313" key="2">
    <source>
        <dbReference type="EMBL" id="KAL3508896.1"/>
    </source>
</evidence>
<feature type="region of interest" description="Disordered" evidence="1">
    <location>
        <begin position="64"/>
        <end position="109"/>
    </location>
</feature>
<proteinExistence type="predicted"/>
<dbReference type="AlphaFoldDB" id="A0ABD2YNC1"/>
<accession>A0ABD2YNC1</accession>
<protein>
    <submittedName>
        <fullName evidence="2">Uncharacterized protein</fullName>
    </submittedName>
</protein>
<dbReference type="EMBL" id="JBJUIK010000012">
    <property type="protein sequence ID" value="KAL3508896.1"/>
    <property type="molecule type" value="Genomic_DNA"/>
</dbReference>
<evidence type="ECO:0000313" key="3">
    <source>
        <dbReference type="Proteomes" id="UP001630127"/>
    </source>
</evidence>
<gene>
    <name evidence="2" type="ORF">ACH5RR_028297</name>
</gene>
<dbReference type="Proteomes" id="UP001630127">
    <property type="component" value="Unassembled WGS sequence"/>
</dbReference>
<feature type="compositionally biased region" description="Basic and acidic residues" evidence="1">
    <location>
        <begin position="79"/>
        <end position="95"/>
    </location>
</feature>
<comment type="caution">
    <text evidence="2">The sequence shown here is derived from an EMBL/GenBank/DDBJ whole genome shotgun (WGS) entry which is preliminary data.</text>
</comment>
<sequence length="109" mass="12117">MELNPIPLLSLLFGIVLKDINSEARTKQSTEKEHENAGEVPMQQHMRSVGANVGMEKVRVSIGSREKMAHRVLSNARRGAKDKQQKKSKREKERGLNIGSAAEAARTIL</sequence>
<feature type="region of interest" description="Disordered" evidence="1">
    <location>
        <begin position="24"/>
        <end position="52"/>
    </location>
</feature>
<keyword evidence="3" id="KW-1185">Reference proteome</keyword>
<evidence type="ECO:0000256" key="1">
    <source>
        <dbReference type="SAM" id="MobiDB-lite"/>
    </source>
</evidence>
<feature type="compositionally biased region" description="Basic and acidic residues" evidence="1">
    <location>
        <begin position="24"/>
        <end position="37"/>
    </location>
</feature>
<reference evidence="2 3" key="1">
    <citation type="submission" date="2024-11" db="EMBL/GenBank/DDBJ databases">
        <title>A near-complete genome assembly of Cinchona calisaya.</title>
        <authorList>
            <person name="Lian D.C."/>
            <person name="Zhao X.W."/>
            <person name="Wei L."/>
        </authorList>
    </citation>
    <scope>NUCLEOTIDE SEQUENCE [LARGE SCALE GENOMIC DNA]</scope>
    <source>
        <tissue evidence="2">Nenye</tissue>
    </source>
</reference>